<evidence type="ECO:0000256" key="7">
    <source>
        <dbReference type="HAMAP-Rule" id="MF_00011"/>
    </source>
</evidence>
<dbReference type="AlphaFoldDB" id="A0A496PJI4"/>
<comment type="similarity">
    <text evidence="7 8">Belongs to the adenylosuccinate synthetase family.</text>
</comment>
<dbReference type="UniPathway" id="UPA00075">
    <property type="reaction ID" value="UER00335"/>
</dbReference>
<dbReference type="PANTHER" id="PTHR11846">
    <property type="entry name" value="ADENYLOSUCCINATE SYNTHETASE"/>
    <property type="match status" value="1"/>
</dbReference>
<dbReference type="InterPro" id="IPR027417">
    <property type="entry name" value="P-loop_NTPase"/>
</dbReference>
<dbReference type="RefSeq" id="WP_121484651.1">
    <property type="nucleotide sequence ID" value="NZ_QQXL01000003.1"/>
</dbReference>
<feature type="binding site" evidence="7">
    <location>
        <begin position="358"/>
        <end position="360"/>
    </location>
    <ligand>
        <name>GTP</name>
        <dbReference type="ChEBI" id="CHEBI:37565"/>
    </ligand>
</feature>
<dbReference type="InterPro" id="IPR042109">
    <property type="entry name" value="Adenylosuccinate_synth_dom1"/>
</dbReference>
<evidence type="ECO:0000256" key="9">
    <source>
        <dbReference type="SAM" id="MobiDB-lite"/>
    </source>
</evidence>
<dbReference type="GO" id="GO:0046040">
    <property type="term" value="P:IMP metabolic process"/>
    <property type="evidence" value="ECO:0007669"/>
    <property type="project" value="TreeGrafter"/>
</dbReference>
<comment type="caution">
    <text evidence="7">Lacks conserved residue(s) required for the propagation of feature annotation.</text>
</comment>
<comment type="subunit">
    <text evidence="7">Homodimer.</text>
</comment>
<evidence type="ECO:0000256" key="5">
    <source>
        <dbReference type="ARBA" id="ARBA00022842"/>
    </source>
</evidence>
<dbReference type="GO" id="GO:0044208">
    <property type="term" value="P:'de novo' AMP biosynthetic process"/>
    <property type="evidence" value="ECO:0007669"/>
    <property type="project" value="UniProtKB-UniRule"/>
</dbReference>
<keyword evidence="4 7" id="KW-0658">Purine biosynthesis</keyword>
<dbReference type="InterPro" id="IPR042111">
    <property type="entry name" value="Adenylosuccinate_synth_dom3"/>
</dbReference>
<keyword evidence="3 7" id="KW-0547">Nucleotide-binding</keyword>
<keyword evidence="5 7" id="KW-0460">Magnesium</keyword>
<gene>
    <name evidence="7" type="primary">purA</name>
    <name evidence="10" type="ORF">DWQ67_05780</name>
</gene>
<comment type="caution">
    <text evidence="10">The sequence shown here is derived from an EMBL/GenBank/DDBJ whole genome shotgun (WGS) entry which is preliminary data.</text>
</comment>
<dbReference type="EC" id="6.3.4.4" evidence="7 8"/>
<feature type="binding site" description="in other chain" evidence="7">
    <location>
        <position position="254"/>
    </location>
    <ligand>
        <name>IMP</name>
        <dbReference type="ChEBI" id="CHEBI:58053"/>
        <note>ligand shared between dimeric partners</note>
    </ligand>
</feature>
<dbReference type="PANTHER" id="PTHR11846:SF0">
    <property type="entry name" value="ADENYLOSUCCINATE SYNTHETASE"/>
    <property type="match status" value="1"/>
</dbReference>
<evidence type="ECO:0000313" key="10">
    <source>
        <dbReference type="EMBL" id="RKW70627.1"/>
    </source>
</evidence>
<keyword evidence="2 7" id="KW-0479">Metal-binding</keyword>
<comment type="catalytic activity">
    <reaction evidence="7 8">
        <text>IMP + L-aspartate + GTP = N(6)-(1,2-dicarboxyethyl)-AMP + GDP + phosphate + 2 H(+)</text>
        <dbReference type="Rhea" id="RHEA:15753"/>
        <dbReference type="ChEBI" id="CHEBI:15378"/>
        <dbReference type="ChEBI" id="CHEBI:29991"/>
        <dbReference type="ChEBI" id="CHEBI:37565"/>
        <dbReference type="ChEBI" id="CHEBI:43474"/>
        <dbReference type="ChEBI" id="CHEBI:57567"/>
        <dbReference type="ChEBI" id="CHEBI:58053"/>
        <dbReference type="ChEBI" id="CHEBI:58189"/>
        <dbReference type="EC" id="6.3.4.4"/>
    </reaction>
</comment>
<protein>
    <recommendedName>
        <fullName evidence="7 8">Adenylosuccinate synthetase</fullName>
        <shortName evidence="7">AMPSase</shortName>
        <shortName evidence="7">AdSS</shortName>
        <ecNumber evidence="7 8">6.3.4.4</ecNumber>
    </recommendedName>
    <alternativeName>
        <fullName evidence="7">IMP--aspartate ligase</fullName>
    </alternativeName>
</protein>
<dbReference type="GO" id="GO:0004019">
    <property type="term" value="F:adenylosuccinate synthase activity"/>
    <property type="evidence" value="ECO:0007669"/>
    <property type="project" value="UniProtKB-UniRule"/>
</dbReference>
<feature type="region of interest" description="Disordered" evidence="9">
    <location>
        <begin position="310"/>
        <end position="331"/>
    </location>
</feature>
<proteinExistence type="inferred from homology"/>
<keyword evidence="7" id="KW-0963">Cytoplasm</keyword>
<feature type="active site" description="Proton donor" evidence="7">
    <location>
        <position position="51"/>
    </location>
</feature>
<dbReference type="Gene3D" id="3.90.170.10">
    <property type="entry name" value="Adenylosuccinate Synthetase, subunit A, domain 3"/>
    <property type="match status" value="1"/>
</dbReference>
<evidence type="ECO:0000256" key="3">
    <source>
        <dbReference type="ARBA" id="ARBA00022741"/>
    </source>
</evidence>
<comment type="cofactor">
    <cofactor evidence="7">
        <name>Mg(2+)</name>
        <dbReference type="ChEBI" id="CHEBI:18420"/>
    </cofactor>
    <text evidence="7">Binds 1 Mg(2+) ion per subunit.</text>
</comment>
<dbReference type="Pfam" id="PF00709">
    <property type="entry name" value="Adenylsucc_synt"/>
    <property type="match status" value="1"/>
</dbReference>
<dbReference type="GO" id="GO:0005525">
    <property type="term" value="F:GTP binding"/>
    <property type="evidence" value="ECO:0007669"/>
    <property type="project" value="UniProtKB-UniRule"/>
</dbReference>
<dbReference type="GO" id="GO:0005737">
    <property type="term" value="C:cytoplasm"/>
    <property type="evidence" value="ECO:0007669"/>
    <property type="project" value="UniProtKB-SubCell"/>
</dbReference>
<comment type="subcellular location">
    <subcellularLocation>
        <location evidence="7">Cytoplasm</location>
    </subcellularLocation>
</comment>
<name>A0A496PJI4_9MICC</name>
<feature type="binding site" description="in other chain" evidence="7">
    <location>
        <begin position="20"/>
        <end position="23"/>
    </location>
    <ligand>
        <name>IMP</name>
        <dbReference type="ChEBI" id="CHEBI:58053"/>
        <note>ligand shared between dimeric partners</note>
    </ligand>
</feature>
<evidence type="ECO:0000256" key="1">
    <source>
        <dbReference type="ARBA" id="ARBA00022598"/>
    </source>
</evidence>
<keyword evidence="11" id="KW-1185">Reference proteome</keyword>
<feature type="binding site" evidence="7">
    <location>
        <begin position="19"/>
        <end position="25"/>
    </location>
    <ligand>
        <name>GTP</name>
        <dbReference type="ChEBI" id="CHEBI:37565"/>
    </ligand>
</feature>
<dbReference type="InterPro" id="IPR018220">
    <property type="entry name" value="Adenylosuccin_syn_GTP-bd"/>
</dbReference>
<dbReference type="SMART" id="SM00788">
    <property type="entry name" value="Adenylsucc_synt"/>
    <property type="match status" value="1"/>
</dbReference>
<dbReference type="Gene3D" id="1.10.300.10">
    <property type="entry name" value="Adenylosuccinate Synthetase, subunit A, domain 2"/>
    <property type="match status" value="1"/>
</dbReference>
<dbReference type="GO" id="GO:0000287">
    <property type="term" value="F:magnesium ion binding"/>
    <property type="evidence" value="ECO:0007669"/>
    <property type="project" value="UniProtKB-UniRule"/>
</dbReference>
<dbReference type="Proteomes" id="UP000273119">
    <property type="component" value="Unassembled WGS sequence"/>
</dbReference>
<evidence type="ECO:0000256" key="2">
    <source>
        <dbReference type="ARBA" id="ARBA00022723"/>
    </source>
</evidence>
<evidence type="ECO:0000256" key="6">
    <source>
        <dbReference type="ARBA" id="ARBA00023134"/>
    </source>
</evidence>
<dbReference type="InterPro" id="IPR042110">
    <property type="entry name" value="Adenylosuccinate_synth_dom2"/>
</dbReference>
<feature type="binding site" evidence="7">
    <location>
        <position position="20"/>
    </location>
    <ligand>
        <name>Mg(2+)</name>
        <dbReference type="ChEBI" id="CHEBI:18420"/>
    </ligand>
</feature>
<comment type="pathway">
    <text evidence="7 8">Purine metabolism; AMP biosynthesis via de novo pathway; AMP from IMP: step 1/2.</text>
</comment>
<feature type="binding site" description="in other chain" evidence="7">
    <location>
        <position position="269"/>
    </location>
    <ligand>
        <name>IMP</name>
        <dbReference type="ChEBI" id="CHEBI:58053"/>
        <note>ligand shared between dimeric partners</note>
    </ligand>
</feature>
<dbReference type="InterPro" id="IPR001114">
    <property type="entry name" value="Adenylosuccinate_synthetase"/>
</dbReference>
<evidence type="ECO:0000256" key="8">
    <source>
        <dbReference type="RuleBase" id="RU000520"/>
    </source>
</evidence>
<sequence>MRQAQGRPRADIVVGLGWGDEGKGATVDALAAGPHPADRVVRFNGGQQAAHTVVAGGLKHTFSTFGAGTLAGVPSWVGPDCTFAPLAAAAEATALRALGLRPDLSVSADALITTPLHVAANLAREAARGGQAHGTTGTGFGETIGLAERLVDAGLSPLRAGDLVAGGPSAGGPSPGANPAADAARTELVAHRLELMVQELQQQGLTGVEAGRDALARLARRLVAALATSGARVRPTEDLLQELSHGYTIFEGAQGFGLDENFGAQPHTTWSTTTPAPARALCRASGVEQVRAIGCLRSYATRHGAGPLPGEGALPFAPPEPDNRDDGAQGAFRTGAWDPALVRWAVRITGVEAISVSHTDVFARFMSTEGELALDTFGPLAMVANGPQREARVLRGGS</sequence>
<evidence type="ECO:0000256" key="4">
    <source>
        <dbReference type="ARBA" id="ARBA00022755"/>
    </source>
</evidence>
<keyword evidence="6 7" id="KW-0342">GTP-binding</keyword>
<feature type="active site" description="Proton acceptor" evidence="7">
    <location>
        <position position="20"/>
    </location>
</feature>
<keyword evidence="1 7" id="KW-0436">Ligase</keyword>
<dbReference type="SUPFAM" id="SSF52540">
    <property type="entry name" value="P-loop containing nucleoside triphosphate hydrolases"/>
    <property type="match status" value="1"/>
</dbReference>
<dbReference type="HAMAP" id="MF_00011">
    <property type="entry name" value="Adenylosucc_synth"/>
    <property type="match status" value="1"/>
</dbReference>
<dbReference type="PROSITE" id="PS01266">
    <property type="entry name" value="ADENYLOSUCCIN_SYN_1"/>
    <property type="match status" value="1"/>
</dbReference>
<feature type="binding site" description="in other chain" evidence="7">
    <location>
        <position position="136"/>
    </location>
    <ligand>
        <name>IMP</name>
        <dbReference type="ChEBI" id="CHEBI:58053"/>
        <note>ligand shared between dimeric partners</note>
    </ligand>
</feature>
<comment type="function">
    <text evidence="7">Plays an important role in the de novo pathway of purine nucleotide biosynthesis. Catalyzes the first committed step in the biosynthesis of AMP from IMP.</text>
</comment>
<evidence type="ECO:0000313" key="11">
    <source>
        <dbReference type="Proteomes" id="UP000273119"/>
    </source>
</evidence>
<dbReference type="Gene3D" id="3.40.440.10">
    <property type="entry name" value="Adenylosuccinate Synthetase, subunit A, domain 1"/>
    <property type="match status" value="1"/>
</dbReference>
<accession>A0A496PJI4</accession>
<reference evidence="10 11" key="1">
    <citation type="submission" date="2018-07" db="EMBL/GenBank/DDBJ databases">
        <title>Arthrobacter sp. nov., isolated from raw cow's milk with high bacterial count.</title>
        <authorList>
            <person name="Hahne J."/>
            <person name="Isele D."/>
            <person name="Lipski A."/>
        </authorList>
    </citation>
    <scope>NUCLEOTIDE SEQUENCE [LARGE SCALE GENOMIC DNA]</scope>
    <source>
        <strain evidence="10 11">JZ R-183</strain>
    </source>
</reference>
<dbReference type="EMBL" id="QQXL01000003">
    <property type="protein sequence ID" value="RKW70627.1"/>
    <property type="molecule type" value="Genomic_DNA"/>
</dbReference>
<organism evidence="10 11">
    <name type="scientific">Galactobacter caseinivorans</name>
    <dbReference type="NCBI Taxonomy" id="2676123"/>
    <lineage>
        <taxon>Bacteria</taxon>
        <taxon>Bacillati</taxon>
        <taxon>Actinomycetota</taxon>
        <taxon>Actinomycetes</taxon>
        <taxon>Micrococcales</taxon>
        <taxon>Micrococcaceae</taxon>
        <taxon>Galactobacter</taxon>
    </lineage>
</organism>